<comment type="caution">
    <text evidence="11">The sequence shown here is derived from an EMBL/GenBank/DDBJ whole genome shotgun (WGS) entry which is preliminary data.</text>
</comment>
<dbReference type="Gene3D" id="3.30.1490.190">
    <property type="match status" value="1"/>
</dbReference>
<evidence type="ECO:0000313" key="12">
    <source>
        <dbReference type="Proteomes" id="UP001499938"/>
    </source>
</evidence>
<keyword evidence="10" id="KW-0804">Transcription</keyword>
<dbReference type="PANTHER" id="PTHR33202">
    <property type="entry name" value="ZINC UPTAKE REGULATION PROTEIN"/>
    <property type="match status" value="1"/>
</dbReference>
<evidence type="ECO:0000256" key="7">
    <source>
        <dbReference type="ARBA" id="ARBA00022833"/>
    </source>
</evidence>
<dbReference type="InterPro" id="IPR036388">
    <property type="entry name" value="WH-like_DNA-bd_sf"/>
</dbReference>
<evidence type="ECO:0000256" key="2">
    <source>
        <dbReference type="ARBA" id="ARBA00007957"/>
    </source>
</evidence>
<dbReference type="PANTHER" id="PTHR33202:SF2">
    <property type="entry name" value="FERRIC UPTAKE REGULATION PROTEIN"/>
    <property type="match status" value="1"/>
</dbReference>
<evidence type="ECO:0000256" key="1">
    <source>
        <dbReference type="ARBA" id="ARBA00004496"/>
    </source>
</evidence>
<evidence type="ECO:0000256" key="8">
    <source>
        <dbReference type="ARBA" id="ARBA00023015"/>
    </source>
</evidence>
<keyword evidence="4" id="KW-0963">Cytoplasm</keyword>
<dbReference type="EMBL" id="BAAAPO010000039">
    <property type="protein sequence ID" value="GAA1799867.1"/>
    <property type="molecule type" value="Genomic_DNA"/>
</dbReference>
<dbReference type="SUPFAM" id="SSF46785">
    <property type="entry name" value="Winged helix' DNA-binding domain"/>
    <property type="match status" value="1"/>
</dbReference>
<proteinExistence type="inferred from homology"/>
<reference evidence="12" key="1">
    <citation type="journal article" date="2019" name="Int. J. Syst. Evol. Microbiol.">
        <title>The Global Catalogue of Microorganisms (GCM) 10K type strain sequencing project: providing services to taxonomists for standard genome sequencing and annotation.</title>
        <authorList>
            <consortium name="The Broad Institute Genomics Platform"/>
            <consortium name="The Broad Institute Genome Sequencing Center for Infectious Disease"/>
            <person name="Wu L."/>
            <person name="Ma J."/>
        </authorList>
    </citation>
    <scope>NUCLEOTIDE SEQUENCE [LARGE SCALE GENOMIC DNA]</scope>
    <source>
        <strain evidence="12">JCM 15592</strain>
    </source>
</reference>
<dbReference type="CDD" id="cd07153">
    <property type="entry name" value="Fur_like"/>
    <property type="match status" value="1"/>
</dbReference>
<dbReference type="RefSeq" id="WP_344085737.1">
    <property type="nucleotide sequence ID" value="NZ_BAAAPO010000039.1"/>
</dbReference>
<dbReference type="InterPro" id="IPR036390">
    <property type="entry name" value="WH_DNA-bd_sf"/>
</dbReference>
<dbReference type="InterPro" id="IPR002481">
    <property type="entry name" value="FUR"/>
</dbReference>
<evidence type="ECO:0000256" key="5">
    <source>
        <dbReference type="ARBA" id="ARBA00022491"/>
    </source>
</evidence>
<keyword evidence="6" id="KW-0479">Metal-binding</keyword>
<sequence length="145" mass="15484">MSGAQTGEKPRRLTRQQQAVSDILDARGDFRSAQEWHAALKDDGSPVGLATVYRTLQSLADAGRIDVLRTAAGESLYRACSAGHHHHLVCRECGRTVEISAGEVERWAVATATAYGFTAVDHTVEIVGCCAPCSTRTTEGARADA</sequence>
<accession>A0ABP4Y598</accession>
<gene>
    <name evidence="11" type="ORF">GCM10009811_24670</name>
</gene>
<evidence type="ECO:0000256" key="4">
    <source>
        <dbReference type="ARBA" id="ARBA00022490"/>
    </source>
</evidence>
<evidence type="ECO:0000256" key="6">
    <source>
        <dbReference type="ARBA" id="ARBA00022723"/>
    </source>
</evidence>
<keyword evidence="7" id="KW-0862">Zinc</keyword>
<dbReference type="Gene3D" id="1.10.10.10">
    <property type="entry name" value="Winged helix-like DNA-binding domain superfamily/Winged helix DNA-binding domain"/>
    <property type="match status" value="1"/>
</dbReference>
<organism evidence="11 12">
    <name type="scientific">Nostocoides veronense</name>
    <dbReference type="NCBI Taxonomy" id="330836"/>
    <lineage>
        <taxon>Bacteria</taxon>
        <taxon>Bacillati</taxon>
        <taxon>Actinomycetota</taxon>
        <taxon>Actinomycetes</taxon>
        <taxon>Micrococcales</taxon>
        <taxon>Intrasporangiaceae</taxon>
        <taxon>Nostocoides</taxon>
    </lineage>
</organism>
<evidence type="ECO:0000256" key="3">
    <source>
        <dbReference type="ARBA" id="ARBA00011738"/>
    </source>
</evidence>
<comment type="subunit">
    <text evidence="3">Homodimer.</text>
</comment>
<evidence type="ECO:0000256" key="10">
    <source>
        <dbReference type="ARBA" id="ARBA00023163"/>
    </source>
</evidence>
<protein>
    <submittedName>
        <fullName evidence="11">Fur family transcriptional regulator</fullName>
    </submittedName>
</protein>
<comment type="subcellular location">
    <subcellularLocation>
        <location evidence="1">Cytoplasm</location>
    </subcellularLocation>
</comment>
<dbReference type="InterPro" id="IPR043135">
    <property type="entry name" value="Fur_C"/>
</dbReference>
<name>A0ABP4Y598_9MICO</name>
<dbReference type="Pfam" id="PF01475">
    <property type="entry name" value="FUR"/>
    <property type="match status" value="1"/>
</dbReference>
<keyword evidence="9" id="KW-0238">DNA-binding</keyword>
<keyword evidence="5" id="KW-0678">Repressor</keyword>
<evidence type="ECO:0000313" key="11">
    <source>
        <dbReference type="EMBL" id="GAA1799867.1"/>
    </source>
</evidence>
<keyword evidence="12" id="KW-1185">Reference proteome</keyword>
<comment type="similarity">
    <text evidence="2">Belongs to the Fur family.</text>
</comment>
<evidence type="ECO:0000256" key="9">
    <source>
        <dbReference type="ARBA" id="ARBA00023125"/>
    </source>
</evidence>
<keyword evidence="8" id="KW-0805">Transcription regulation</keyword>
<dbReference type="Proteomes" id="UP001499938">
    <property type="component" value="Unassembled WGS sequence"/>
</dbReference>